<gene>
    <name evidence="2" type="ORF">O0S10_09980</name>
</gene>
<dbReference type="Pfam" id="PF09924">
    <property type="entry name" value="LPG_synthase_C"/>
    <property type="match status" value="1"/>
</dbReference>
<dbReference type="EMBL" id="JAPTGB010000028">
    <property type="protein sequence ID" value="MCZ0861542.1"/>
    <property type="molecule type" value="Genomic_DNA"/>
</dbReference>
<proteinExistence type="predicted"/>
<dbReference type="PANTHER" id="PTHR41373:SF1">
    <property type="entry name" value="PHOSPHATIDYLGLYCEROL LYSYLTRANSFERASE C-TERMINAL DOMAIN-CONTAINING PROTEIN"/>
    <property type="match status" value="1"/>
</dbReference>
<dbReference type="PIRSF" id="PIRSF018688">
    <property type="entry name" value="UCP018688"/>
    <property type="match status" value="1"/>
</dbReference>
<dbReference type="InterPro" id="IPR016181">
    <property type="entry name" value="Acyl_CoA_acyltransferase"/>
</dbReference>
<feature type="domain" description="Phosphatidylglycerol lysyltransferase C-terminal" evidence="1">
    <location>
        <begin position="28"/>
        <end position="295"/>
    </location>
</feature>
<organism evidence="2 3">
    <name type="scientific">Methanocorpusculum petauri</name>
    <dbReference type="NCBI Taxonomy" id="3002863"/>
    <lineage>
        <taxon>Archaea</taxon>
        <taxon>Methanobacteriati</taxon>
        <taxon>Methanobacteriota</taxon>
        <taxon>Stenosarchaea group</taxon>
        <taxon>Methanomicrobia</taxon>
        <taxon>Methanomicrobiales</taxon>
        <taxon>Methanocorpusculaceae</taxon>
        <taxon>Methanocorpusculum</taxon>
    </lineage>
</organism>
<dbReference type="RefSeq" id="WP_268925734.1">
    <property type="nucleotide sequence ID" value="NZ_JAPTGB010000028.1"/>
</dbReference>
<keyword evidence="3" id="KW-1185">Reference proteome</keyword>
<name>A0ABT4IIG9_9EURY</name>
<evidence type="ECO:0000313" key="2">
    <source>
        <dbReference type="EMBL" id="MCZ0861542.1"/>
    </source>
</evidence>
<evidence type="ECO:0000259" key="1">
    <source>
        <dbReference type="Pfam" id="PF09924"/>
    </source>
</evidence>
<evidence type="ECO:0000313" key="3">
    <source>
        <dbReference type="Proteomes" id="UP001141422"/>
    </source>
</evidence>
<dbReference type="PANTHER" id="PTHR41373">
    <property type="entry name" value="DUF2156 DOMAIN-CONTAINING PROTEIN"/>
    <property type="match status" value="1"/>
</dbReference>
<protein>
    <submittedName>
        <fullName evidence="2">Phosphatidylglycerol lysyltransferase domain-containing protein</fullName>
    </submittedName>
</protein>
<dbReference type="Gene3D" id="3.40.630.30">
    <property type="match status" value="1"/>
</dbReference>
<dbReference type="InterPro" id="IPR024320">
    <property type="entry name" value="LPG_synthase_C"/>
</dbReference>
<dbReference type="Proteomes" id="UP001141422">
    <property type="component" value="Unassembled WGS sequence"/>
</dbReference>
<dbReference type="SUPFAM" id="SSF55729">
    <property type="entry name" value="Acyl-CoA N-acyltransferases (Nat)"/>
    <property type="match status" value="2"/>
</dbReference>
<dbReference type="InterPro" id="IPR016732">
    <property type="entry name" value="UCP018688"/>
</dbReference>
<reference evidence="2" key="1">
    <citation type="submission" date="2022-12" db="EMBL/GenBank/DDBJ databases">
        <title>Isolation and characterisation of novel Methanocorpusculum spp. from native Australian herbivores indicates the genus is ancestrally host-associated.</title>
        <authorList>
            <person name="Volmer J.G."/>
            <person name="Soo R.M."/>
            <person name="Evans P.N."/>
            <person name="Hoedt E.C."/>
            <person name="Astorga Alsina A.L."/>
            <person name="Woodcroft B.J."/>
            <person name="Tyson G.W."/>
            <person name="Hugenholtz P."/>
            <person name="Morrison M."/>
        </authorList>
    </citation>
    <scope>NUCLEOTIDE SEQUENCE</scope>
    <source>
        <strain evidence="2">MG</strain>
    </source>
</reference>
<comment type="caution">
    <text evidence="2">The sequence shown here is derived from an EMBL/GenBank/DDBJ whole genome shotgun (WGS) entry which is preliminary data.</text>
</comment>
<sequence length="303" mass="35512">MTLSKSDYHPVTLENKPIFDKILRNHPQIHSECSFVTMICWQNYAHYSFAVVDDRLLISCTVDGQTTFRAPIGDPAPDLFEEVLALAKEEGGKMAMDFYDEADVWYMKNAHPETPVYNSRGFSEYYYRAEELAELHGKKYLNLRGQINKFNAEYTYTTERITEPIIPEVQEMIKEWSISKHCEANRIMKEEVNAVRFVLDHWQELGCEGLAIRIQPEETIGAIAIWEELNESTALVHFEKGFVRYEGIYKIINQETAKVLRRKYTWINRESDMDVPGLREAKLRYHPEHCAKAWYIKKKEIVL</sequence>
<accession>A0ABT4IIG9</accession>